<feature type="region of interest" description="Disordered" evidence="7">
    <location>
        <begin position="353"/>
        <end position="410"/>
    </location>
</feature>
<dbReference type="SUPFAM" id="SSF50923">
    <property type="entry name" value="Hemopexin-like domain"/>
    <property type="match status" value="1"/>
</dbReference>
<gene>
    <name evidence="9" type="ORF">D9C73_010877</name>
</gene>
<evidence type="ECO:0000313" key="9">
    <source>
        <dbReference type="EMBL" id="TKS76787.1"/>
    </source>
</evidence>
<dbReference type="EMBL" id="CM014087">
    <property type="protein sequence ID" value="TKS76787.1"/>
    <property type="molecule type" value="Genomic_DNA"/>
</dbReference>
<dbReference type="GO" id="GO:0006508">
    <property type="term" value="P:proteolysis"/>
    <property type="evidence" value="ECO:0007669"/>
    <property type="project" value="UniProtKB-KW"/>
</dbReference>
<evidence type="ECO:0000256" key="4">
    <source>
        <dbReference type="ARBA" id="ARBA00022833"/>
    </source>
</evidence>
<feature type="repeat" description="Hemopexin" evidence="6">
    <location>
        <begin position="171"/>
        <end position="217"/>
    </location>
</feature>
<dbReference type="GO" id="GO:0030198">
    <property type="term" value="P:extracellular matrix organization"/>
    <property type="evidence" value="ECO:0007669"/>
    <property type="project" value="TreeGrafter"/>
</dbReference>
<dbReference type="GO" id="GO:0030574">
    <property type="term" value="P:collagen catabolic process"/>
    <property type="evidence" value="ECO:0007669"/>
    <property type="project" value="TreeGrafter"/>
</dbReference>
<evidence type="ECO:0000256" key="2">
    <source>
        <dbReference type="ARBA" id="ARBA00022723"/>
    </source>
</evidence>
<evidence type="ECO:0000313" key="10">
    <source>
        <dbReference type="Proteomes" id="UP000298787"/>
    </source>
</evidence>
<dbReference type="PANTHER" id="PTHR10201">
    <property type="entry name" value="MATRIX METALLOPROTEINASE"/>
    <property type="match status" value="1"/>
</dbReference>
<dbReference type="SMART" id="SM00120">
    <property type="entry name" value="HX"/>
    <property type="match status" value="3"/>
</dbReference>
<evidence type="ECO:0000256" key="6">
    <source>
        <dbReference type="PROSITE-ProRule" id="PRU01011"/>
    </source>
</evidence>
<feature type="domain" description="Peptidase M10 metallopeptidase" evidence="8">
    <location>
        <begin position="58"/>
        <end position="104"/>
    </location>
</feature>
<dbReference type="InterPro" id="IPR024079">
    <property type="entry name" value="MetalloPept_cat_dom_sf"/>
</dbReference>
<dbReference type="Gene3D" id="3.40.390.10">
    <property type="entry name" value="Collagenase (Catalytic Domain)"/>
    <property type="match status" value="1"/>
</dbReference>
<evidence type="ECO:0000256" key="3">
    <source>
        <dbReference type="ARBA" id="ARBA00022801"/>
    </source>
</evidence>
<feature type="repeat" description="Hemopexin" evidence="6">
    <location>
        <begin position="123"/>
        <end position="170"/>
    </location>
</feature>
<protein>
    <submittedName>
        <fullName evidence="9">Matrix metalloproteinase-19</fullName>
    </submittedName>
</protein>
<dbReference type="Gene3D" id="2.110.10.10">
    <property type="entry name" value="Hemopexin-like domain"/>
    <property type="match status" value="1"/>
</dbReference>
<dbReference type="GO" id="GO:0031012">
    <property type="term" value="C:extracellular matrix"/>
    <property type="evidence" value="ECO:0007669"/>
    <property type="project" value="InterPro"/>
</dbReference>
<keyword evidence="5" id="KW-0106">Calcium</keyword>
<dbReference type="FunFam" id="2.110.10.10:FF:000008">
    <property type="entry name" value="Matrix metallopeptidase 19"/>
    <property type="match status" value="1"/>
</dbReference>
<dbReference type="Pfam" id="PF00413">
    <property type="entry name" value="Peptidase_M10"/>
    <property type="match status" value="1"/>
</dbReference>
<feature type="region of interest" description="Disordered" evidence="7">
    <location>
        <begin position="97"/>
        <end position="121"/>
    </location>
</feature>
<dbReference type="InterPro" id="IPR001818">
    <property type="entry name" value="Pept_M10_metallopeptidase"/>
</dbReference>
<dbReference type="PROSITE" id="PS00024">
    <property type="entry name" value="HEMOPEXIN"/>
    <property type="match status" value="1"/>
</dbReference>
<dbReference type="InterPro" id="IPR036375">
    <property type="entry name" value="Hemopexin-like_dom_sf"/>
</dbReference>
<dbReference type="PANTHER" id="PTHR10201:SF166">
    <property type="entry name" value="MATRIX METALLOPROTEINASE-19"/>
    <property type="match status" value="1"/>
</dbReference>
<dbReference type="Pfam" id="PF00045">
    <property type="entry name" value="Hemopexin"/>
    <property type="match status" value="1"/>
</dbReference>
<dbReference type="InterPro" id="IPR018486">
    <property type="entry name" value="Hemopexin_CS"/>
</dbReference>
<dbReference type="Proteomes" id="UP000298787">
    <property type="component" value="Chromosome 10"/>
</dbReference>
<sequence>MMLLSKLLRIFQKVTNLQISGKLDSATVAMMNKPRCGLEDSFDNKSLRYRVMGKDPLAIQNAFKYWSDVSPLRFKELQQGRADIKISFHKKDRTCPVPFDGKGKPEKAPPPKTNPSVSGGAVPDPCKASMDAIMLGPSRKGYAFSGQYVWTVSSSGHNTPFLISALWKELPGSLSAAVHSPRTGKTYFLKEDKLWRYSGFKLDHGFPRHFNNIPANVDSALYFNKNKKIIFFKKNLAAELKTGNKNSNSRISVMNLKALNPAQSGPPPPTLQLLQSSAKGVIASSCRIVNDALSDFKGILQTELNLMSFLIDARLITIVDACDLLLGDDVAVLHGRAPHPRHLHVAYHIRKSQAESPVEAPTWPSSSPLNKRGEEEEEEEERVDDSVRWTGGSEKEMEDTGKEEDGEGGDDRHFAAMAAAIRVDLVRLHKQCKGLRENERERGGKKGREKMETSSRGNVDATLFGPTGRDGWQKPRPEPIEETPLMRPSNSQLHLMSFPLLLARAYISSILMARGTVITETKGVGGGRRSQTDADITGNEGKKYRRVCLKCVLV</sequence>
<organism evidence="9 10">
    <name type="scientific">Collichthys lucidus</name>
    <name type="common">Big head croaker</name>
    <name type="synonym">Sciaena lucida</name>
    <dbReference type="NCBI Taxonomy" id="240159"/>
    <lineage>
        <taxon>Eukaryota</taxon>
        <taxon>Metazoa</taxon>
        <taxon>Chordata</taxon>
        <taxon>Craniata</taxon>
        <taxon>Vertebrata</taxon>
        <taxon>Euteleostomi</taxon>
        <taxon>Actinopterygii</taxon>
        <taxon>Neopterygii</taxon>
        <taxon>Teleostei</taxon>
        <taxon>Neoteleostei</taxon>
        <taxon>Acanthomorphata</taxon>
        <taxon>Eupercaria</taxon>
        <taxon>Sciaenidae</taxon>
        <taxon>Collichthys</taxon>
    </lineage>
</organism>
<dbReference type="InterPro" id="IPR018487">
    <property type="entry name" value="Hemopexin-like_repeat"/>
</dbReference>
<keyword evidence="2" id="KW-0479">Metal-binding</keyword>
<evidence type="ECO:0000259" key="8">
    <source>
        <dbReference type="Pfam" id="PF00413"/>
    </source>
</evidence>
<accession>A0A4U5UP53</accession>
<evidence type="ECO:0000256" key="7">
    <source>
        <dbReference type="SAM" id="MobiDB-lite"/>
    </source>
</evidence>
<evidence type="ECO:0000256" key="1">
    <source>
        <dbReference type="ARBA" id="ARBA00022670"/>
    </source>
</evidence>
<name>A0A4U5UP53_COLLU</name>
<feature type="compositionally biased region" description="Basic and acidic residues" evidence="7">
    <location>
        <begin position="434"/>
        <end position="453"/>
    </location>
</feature>
<feature type="region of interest" description="Disordered" evidence="7">
    <location>
        <begin position="434"/>
        <end position="476"/>
    </location>
</feature>
<dbReference type="SUPFAM" id="SSF47090">
    <property type="entry name" value="PGBD-like"/>
    <property type="match status" value="1"/>
</dbReference>
<reference evidence="9 10" key="1">
    <citation type="submission" date="2019-01" db="EMBL/GenBank/DDBJ databases">
        <title>Genome Assembly of Collichthys lucidus.</title>
        <authorList>
            <person name="Cai M."/>
            <person name="Xiao S."/>
        </authorList>
    </citation>
    <scope>NUCLEOTIDE SEQUENCE [LARGE SCALE GENOMIC DNA]</scope>
    <source>
        <strain evidence="9">JT15FE1705JMU</strain>
        <tissue evidence="9">Muscle</tissue>
    </source>
</reference>
<dbReference type="AlphaFoldDB" id="A0A4U5UP53"/>
<dbReference type="STRING" id="240159.A0A4U5UP53"/>
<dbReference type="InterPro" id="IPR036365">
    <property type="entry name" value="PGBD-like_sf"/>
</dbReference>
<keyword evidence="4" id="KW-0862">Zinc</keyword>
<keyword evidence="10" id="KW-1185">Reference proteome</keyword>
<dbReference type="GO" id="GO:0008270">
    <property type="term" value="F:zinc ion binding"/>
    <property type="evidence" value="ECO:0007669"/>
    <property type="project" value="InterPro"/>
</dbReference>
<keyword evidence="1" id="KW-0645">Protease</keyword>
<keyword evidence="3" id="KW-0378">Hydrolase</keyword>
<evidence type="ECO:0000256" key="5">
    <source>
        <dbReference type="ARBA" id="ARBA00022837"/>
    </source>
</evidence>
<dbReference type="PROSITE" id="PS51642">
    <property type="entry name" value="HEMOPEXIN_2"/>
    <property type="match status" value="2"/>
</dbReference>
<dbReference type="SUPFAM" id="SSF55486">
    <property type="entry name" value="Metalloproteases ('zincins'), catalytic domain"/>
    <property type="match status" value="1"/>
</dbReference>
<dbReference type="GO" id="GO:0005615">
    <property type="term" value="C:extracellular space"/>
    <property type="evidence" value="ECO:0007669"/>
    <property type="project" value="TreeGrafter"/>
</dbReference>
<proteinExistence type="predicted"/>
<dbReference type="GO" id="GO:0004222">
    <property type="term" value="F:metalloendopeptidase activity"/>
    <property type="evidence" value="ECO:0007669"/>
    <property type="project" value="InterPro"/>
</dbReference>